<organism evidence="4 5">
    <name type="scientific">Gibberella subglutinans</name>
    <name type="common">Fusarium subglutinans</name>
    <dbReference type="NCBI Taxonomy" id="42677"/>
    <lineage>
        <taxon>Eukaryota</taxon>
        <taxon>Fungi</taxon>
        <taxon>Dikarya</taxon>
        <taxon>Ascomycota</taxon>
        <taxon>Pezizomycotina</taxon>
        <taxon>Sordariomycetes</taxon>
        <taxon>Hypocreomycetidae</taxon>
        <taxon>Hypocreales</taxon>
        <taxon>Nectriaceae</taxon>
        <taxon>Fusarium</taxon>
        <taxon>Fusarium fujikuroi species complex</taxon>
    </lineage>
</organism>
<dbReference type="AlphaFoldDB" id="A0A8H5NQ42"/>
<dbReference type="RefSeq" id="XP_036530541.1">
    <property type="nucleotide sequence ID" value="XM_036678943.1"/>
</dbReference>
<evidence type="ECO:0000259" key="3">
    <source>
        <dbReference type="PROSITE" id="PS51471"/>
    </source>
</evidence>
<dbReference type="PROSITE" id="PS51471">
    <property type="entry name" value="FE2OG_OXY"/>
    <property type="match status" value="1"/>
</dbReference>
<evidence type="ECO:0000313" key="5">
    <source>
        <dbReference type="Proteomes" id="UP000547976"/>
    </source>
</evidence>
<proteinExistence type="inferred from homology"/>
<dbReference type="EMBL" id="JAAOAV010000457">
    <property type="protein sequence ID" value="KAF5574896.1"/>
    <property type="molecule type" value="Genomic_DNA"/>
</dbReference>
<keyword evidence="2" id="KW-0560">Oxidoreductase</keyword>
<sequence length="334" mass="37514">MSAQLPTLDLSQYTSGTDIQRQAFCLELVDGLRQFGFVRCVNYGISPTAVNRLFDVSKKFFDLSHNEKMTAAHPARPNPHRGYSFVGQEITSTLSRPRPGETSAPRKIDIKESFDQGSPHDRLFPNIYPQVASQPEFQPTLDSFFEACYQTHMRILDALAMGLGLPLDRFSALHQQQDSSELRLLHYPAVLAADIQEQGFKTRISEHTDAGSITLLFQDDCGGLEIEDQRPGHDGFIAVSSHLPTVLINVGDSLQHWTNDNIRAVWHRVTLPKDFAKDDSSSILPARYSVAYFGKPDRDASVGCFEEFVSADCPARYKDVSALEWNQRTLLKTY</sequence>
<feature type="domain" description="Fe2OG dioxygenase" evidence="3">
    <location>
        <begin position="178"/>
        <end position="296"/>
    </location>
</feature>
<accession>A0A8H5NQ42</accession>
<protein>
    <submittedName>
        <fullName evidence="4">Gibberellin 20-oxidase</fullName>
    </submittedName>
</protein>
<dbReference type="Pfam" id="PF14226">
    <property type="entry name" value="DIOX_N"/>
    <property type="match status" value="1"/>
</dbReference>
<dbReference type="InterPro" id="IPR050231">
    <property type="entry name" value="Iron_ascorbate_oxido_reductase"/>
</dbReference>
<dbReference type="GO" id="GO:0046872">
    <property type="term" value="F:metal ion binding"/>
    <property type="evidence" value="ECO:0007669"/>
    <property type="project" value="UniProtKB-KW"/>
</dbReference>
<keyword evidence="5" id="KW-1185">Reference proteome</keyword>
<evidence type="ECO:0000256" key="1">
    <source>
        <dbReference type="ARBA" id="ARBA00008056"/>
    </source>
</evidence>
<dbReference type="InterPro" id="IPR005123">
    <property type="entry name" value="Oxoglu/Fe-dep_dioxygenase_dom"/>
</dbReference>
<dbReference type="GO" id="GO:0016491">
    <property type="term" value="F:oxidoreductase activity"/>
    <property type="evidence" value="ECO:0007669"/>
    <property type="project" value="UniProtKB-KW"/>
</dbReference>
<dbReference type="Gene3D" id="2.60.120.330">
    <property type="entry name" value="B-lactam Antibiotic, Isopenicillin N Synthase, Chain"/>
    <property type="match status" value="1"/>
</dbReference>
<comment type="similarity">
    <text evidence="1 2">Belongs to the iron/ascorbate-dependent oxidoreductase family.</text>
</comment>
<dbReference type="OrthoDB" id="288590at2759"/>
<dbReference type="Proteomes" id="UP000547976">
    <property type="component" value="Unassembled WGS sequence"/>
</dbReference>
<dbReference type="PANTHER" id="PTHR47990">
    <property type="entry name" value="2-OXOGLUTARATE (2OG) AND FE(II)-DEPENDENT OXYGENASE SUPERFAMILY PROTEIN-RELATED"/>
    <property type="match status" value="1"/>
</dbReference>
<dbReference type="InterPro" id="IPR044861">
    <property type="entry name" value="IPNS-like_FE2OG_OXY"/>
</dbReference>
<reference evidence="4 5" key="1">
    <citation type="submission" date="2020-05" db="EMBL/GenBank/DDBJ databases">
        <title>Identification and distribution of gene clusters putatively required for synthesis of sphingolipid metabolism inhibitors in phylogenetically diverse species of the filamentous fungus Fusarium.</title>
        <authorList>
            <person name="Kim H.-S."/>
            <person name="Busman M."/>
            <person name="Brown D.W."/>
            <person name="Divon H."/>
            <person name="Uhlig S."/>
            <person name="Proctor R.H."/>
        </authorList>
    </citation>
    <scope>NUCLEOTIDE SEQUENCE [LARGE SCALE GENOMIC DNA]</scope>
    <source>
        <strain evidence="4 5">NRRL 66333</strain>
    </source>
</reference>
<keyword evidence="2" id="KW-0479">Metal-binding</keyword>
<gene>
    <name evidence="4" type="ORF">FSUBG_13995</name>
</gene>
<evidence type="ECO:0000256" key="2">
    <source>
        <dbReference type="RuleBase" id="RU003682"/>
    </source>
</evidence>
<comment type="caution">
    <text evidence="4">The sequence shown here is derived from an EMBL/GenBank/DDBJ whole genome shotgun (WGS) entry which is preliminary data.</text>
</comment>
<dbReference type="GO" id="GO:0044283">
    <property type="term" value="P:small molecule biosynthetic process"/>
    <property type="evidence" value="ECO:0007669"/>
    <property type="project" value="UniProtKB-ARBA"/>
</dbReference>
<dbReference type="GeneID" id="59313661"/>
<dbReference type="InterPro" id="IPR026992">
    <property type="entry name" value="DIOX_N"/>
</dbReference>
<dbReference type="Pfam" id="PF03171">
    <property type="entry name" value="2OG-FeII_Oxy"/>
    <property type="match status" value="1"/>
</dbReference>
<name>A0A8H5NQ42_GIBSU</name>
<dbReference type="InterPro" id="IPR027443">
    <property type="entry name" value="IPNS-like_sf"/>
</dbReference>
<dbReference type="SUPFAM" id="SSF51197">
    <property type="entry name" value="Clavaminate synthase-like"/>
    <property type="match status" value="1"/>
</dbReference>
<evidence type="ECO:0000313" key="4">
    <source>
        <dbReference type="EMBL" id="KAF5574896.1"/>
    </source>
</evidence>
<keyword evidence="2" id="KW-0408">Iron</keyword>